<reference evidence="1" key="1">
    <citation type="journal article" date="2020" name="bioRxiv">
        <title>Chromosome-level reference genome of the European wasp spider Argiope bruennichi: a resource for studies on range expansion and evolutionary adaptation.</title>
        <authorList>
            <person name="Sheffer M.M."/>
            <person name="Hoppe A."/>
            <person name="Krehenwinkel H."/>
            <person name="Uhl G."/>
            <person name="Kuss A.W."/>
            <person name="Jensen L."/>
            <person name="Jensen C."/>
            <person name="Gillespie R.G."/>
            <person name="Hoff K.J."/>
            <person name="Prost S."/>
        </authorList>
    </citation>
    <scope>NUCLEOTIDE SEQUENCE</scope>
</reference>
<keyword evidence="2" id="KW-1185">Reference proteome</keyword>
<dbReference type="AlphaFoldDB" id="A0A8T0EGC4"/>
<accession>A0A8T0EGC4</accession>
<comment type="caution">
    <text evidence="1">The sequence shown here is derived from an EMBL/GenBank/DDBJ whole genome shotgun (WGS) entry which is preliminary data.</text>
</comment>
<evidence type="ECO:0000313" key="2">
    <source>
        <dbReference type="Proteomes" id="UP000807504"/>
    </source>
</evidence>
<reference evidence="1" key="2">
    <citation type="submission" date="2020-06" db="EMBL/GenBank/DDBJ databases">
        <authorList>
            <person name="Sheffer M."/>
        </authorList>
    </citation>
    <scope>NUCLEOTIDE SEQUENCE</scope>
</reference>
<protein>
    <submittedName>
        <fullName evidence="1">Uncharacterized protein</fullName>
    </submittedName>
</protein>
<evidence type="ECO:0000313" key="1">
    <source>
        <dbReference type="EMBL" id="KAF8771767.1"/>
    </source>
</evidence>
<gene>
    <name evidence="1" type="ORF">HNY73_019142</name>
</gene>
<proteinExistence type="predicted"/>
<sequence length="87" mass="9730">MKLWVSEASSVPEVRRTLTKSNMQSLFVFLLLAAVLACALAQYWPYAALPYRAAVAPYVARYPYVGGLYAGGYWPYGYGYTAAWGYK</sequence>
<name>A0A8T0EGC4_ARGBR</name>
<organism evidence="1 2">
    <name type="scientific">Argiope bruennichi</name>
    <name type="common">Wasp spider</name>
    <name type="synonym">Aranea bruennichi</name>
    <dbReference type="NCBI Taxonomy" id="94029"/>
    <lineage>
        <taxon>Eukaryota</taxon>
        <taxon>Metazoa</taxon>
        <taxon>Ecdysozoa</taxon>
        <taxon>Arthropoda</taxon>
        <taxon>Chelicerata</taxon>
        <taxon>Arachnida</taxon>
        <taxon>Araneae</taxon>
        <taxon>Araneomorphae</taxon>
        <taxon>Entelegynae</taxon>
        <taxon>Araneoidea</taxon>
        <taxon>Araneidae</taxon>
        <taxon>Argiope</taxon>
    </lineage>
</organism>
<dbReference type="Proteomes" id="UP000807504">
    <property type="component" value="Unassembled WGS sequence"/>
</dbReference>
<dbReference type="EMBL" id="JABXBU010002228">
    <property type="protein sequence ID" value="KAF8771767.1"/>
    <property type="molecule type" value="Genomic_DNA"/>
</dbReference>